<evidence type="ECO:0000256" key="2">
    <source>
        <dbReference type="SAM" id="Phobius"/>
    </source>
</evidence>
<dbReference type="SUPFAM" id="SSF57184">
    <property type="entry name" value="Growth factor receptor domain"/>
    <property type="match status" value="1"/>
</dbReference>
<gene>
    <name evidence="3" type="ORF">PGLA2088_LOCUS21909</name>
</gene>
<dbReference type="PANTHER" id="PTHR44103:SF1">
    <property type="entry name" value="PROPROTEIN CONVERTASE P"/>
    <property type="match status" value="1"/>
</dbReference>
<keyword evidence="1" id="KW-0732">Signal</keyword>
<dbReference type="Pfam" id="PF13517">
    <property type="entry name" value="FG-GAP_3"/>
    <property type="match status" value="6"/>
</dbReference>
<evidence type="ECO:0000256" key="1">
    <source>
        <dbReference type="ARBA" id="ARBA00022729"/>
    </source>
</evidence>
<dbReference type="Proteomes" id="UP000626109">
    <property type="component" value="Unassembled WGS sequence"/>
</dbReference>
<dbReference type="InterPro" id="IPR028994">
    <property type="entry name" value="Integrin_alpha_N"/>
</dbReference>
<sequence length="1724" mass="188590">MVNEGTLQRPSITCPHHSGPAHYFASLSRWSRTERRVGKLYGLLAALLLRPALGNSCSGTVLPFCTLSAGKCKGTSDSLLRCWDRFHEIDVGSFSAPAIVDWDGDGDLDMLMGAYDGTIQYFERQPNKSLVLKTGVTSPFSEIEDLGTYSSVQAFDWDGDGDLDLLAAGYFYFFGVVIFFEQLPDKSLVERTGSTNPFVNVSANSRTRLFVADWDQDGDLDLLVGGSTGKIQYYERQSNESLVEKTGLSNPFRAIDVGSYTSPVAVDWDSDGDLDLIVGEMLGKVKYFERQASGTLLELTGEQNPFADVDLSGHAVPAIADWDGDGLLDLLAGEGGGNIFYFHQEAGLNLSAAPVRHMRERTESGSEFDGFDVGSYSSSEAADWDGDGDLDLIVGEEDGIQYYERQANKSLVLQTGSRNPFRGILRHGHARPKVVDWDGDGHLDLIVGDSSGGVYYYQRELNQSLTLKTDSDNPFRGISATDPEHSFKSTPCSRPEAVDWDGDGDLDLILAGDLIAIRYFERLDNNTLVELTGSNNPFQGIDISGSDPVAVDWDGDGDLDLLLGDKSGQIFYYNRQADHSLLLKSGSESPFDGLLLNSRSTTLEVADWDGDGDLDLLTGDKSGAISLFERQAVPQLSIRTGVENPFDDTAMDVMSSSPEVVDWDGDGYKDLLLGSEAGAIHFYQGQASGELLLKIGQDSPFRNISFAFSSPKAVDWDGDGDLDLILGGFDGTLQYYEHLDNQSLALKEGLENPFYDLDVGSFSSPEVVDWDKDGDLDVFLGGSYGRVSYYERQENRSLMLKDVYSSSFSRIPYSRVRPSVVDWDGDGDLDLLVGETDGTFSYYERQPHNNLTLLRGDKSPFNRMVVGTWASPKVVDWDDHSDLDLVIGTASEGLAFVTTSCTASYICHVRHGFCSTSSAMCSCLLGHSLADCSGCGSGSARRGTLTSTGSCMSCPGLTDDGRTCNGRGQCMDDEIAKTMALEEGASATSVMIARGNASCRCNEHFTGKDCSLGECPAGTEQLADRESRTFACQQCPPGRAKPDAGVHPCRDCSHGLIADRQGMAACVTCPTGLYQPLLGKFFCDSCLEGSVPAASGDTCDSCPAGKFASLGFAACKECEVGRVAGTGQSKCTACPKGKVARRGSSVCDLCDADQVSNSDQSACILCPGARSTFPLFRPSHTQEECLLDYAYISCPVFIFFACVMIACLIPLMFLPAHIEDIRSSDHLSSKKGGGLIITTFLAHHIFSHSVRQVCFKKTSVNWLDSPGPGNEVFLVKVLSPHCLLLCDSEGQPCKSRSGGTEASRGFIRLIRPKSICAASFIGVPVAAWISGLLIIVVVVIALDQIDVLAVLGLFAISLPASAVFHYLRWQYASRNLPFRRQLRKYSDWIKKENPKPKPCKPGPNRAVTIGQLQDFYHHFRQFISSRDMYYVCPNLVLPLTKRSKLSFAELVGDGAVEYFVSHFWGTGFENFIRSLRKHSKCKHGKEDLNWRDSRYWICTFSNNQWKLDEEIPKNGSMKDSSFYQALHSSSCKATCMILDEKAMPLTRSWCLYEIIQTLGIDAKNKNNFEGLTFLTSSGVLNYGMCSVDLALKIGEKLSCVSVKDAQASVAADKVSIDLEVHTNHGGFDKVDQELRRRMLKVFHSVENNFAVELSNLRSKLNYGATPTHRQEEPGGDPVVKEHEELVFFPREGREDVAEEEVLRCDTAASSKVGAFLARNQIVSL</sequence>
<dbReference type="Gene3D" id="2.10.50.10">
    <property type="entry name" value="Tumor Necrosis Factor Receptor, subunit A, domain 2"/>
    <property type="match status" value="1"/>
</dbReference>
<evidence type="ECO:0000313" key="4">
    <source>
        <dbReference type="Proteomes" id="UP000626109"/>
    </source>
</evidence>
<protein>
    <recommendedName>
        <fullName evidence="5">EGF-like domain-containing protein</fullName>
    </recommendedName>
</protein>
<keyword evidence="2" id="KW-0472">Membrane</keyword>
<dbReference type="SUPFAM" id="SSF69318">
    <property type="entry name" value="Integrin alpha N-terminal domain"/>
    <property type="match status" value="3"/>
</dbReference>
<evidence type="ECO:0000313" key="3">
    <source>
        <dbReference type="EMBL" id="CAE8680458.1"/>
    </source>
</evidence>
<proteinExistence type="predicted"/>
<dbReference type="EMBL" id="CAJNNW010025857">
    <property type="protein sequence ID" value="CAE8680458.1"/>
    <property type="molecule type" value="Genomic_DNA"/>
</dbReference>
<dbReference type="InterPro" id="IPR009030">
    <property type="entry name" value="Growth_fac_rcpt_cys_sf"/>
</dbReference>
<dbReference type="PANTHER" id="PTHR44103">
    <property type="entry name" value="PROPROTEIN CONVERTASE P"/>
    <property type="match status" value="1"/>
</dbReference>
<feature type="transmembrane region" description="Helical" evidence="2">
    <location>
        <begin position="1347"/>
        <end position="1367"/>
    </location>
</feature>
<feature type="transmembrane region" description="Helical" evidence="2">
    <location>
        <begin position="1315"/>
        <end position="1341"/>
    </location>
</feature>
<keyword evidence="2" id="KW-1133">Transmembrane helix</keyword>
<comment type="caution">
    <text evidence="3">The sequence shown here is derived from an EMBL/GenBank/DDBJ whole genome shotgun (WGS) entry which is preliminary data.</text>
</comment>
<feature type="transmembrane region" description="Helical" evidence="2">
    <location>
        <begin position="1189"/>
        <end position="1214"/>
    </location>
</feature>
<keyword evidence="2" id="KW-0812">Transmembrane</keyword>
<evidence type="ECO:0008006" key="5">
    <source>
        <dbReference type="Google" id="ProtNLM"/>
    </source>
</evidence>
<name>A0A813JQ94_POLGL</name>
<accession>A0A813JQ94</accession>
<reference evidence="3" key="1">
    <citation type="submission" date="2021-02" db="EMBL/GenBank/DDBJ databases">
        <authorList>
            <person name="Dougan E. K."/>
            <person name="Rhodes N."/>
            <person name="Thang M."/>
            <person name="Chan C."/>
        </authorList>
    </citation>
    <scope>NUCLEOTIDE SEQUENCE</scope>
</reference>
<dbReference type="SMART" id="SM01411">
    <property type="entry name" value="Ephrin_rec_like"/>
    <property type="match status" value="3"/>
</dbReference>
<dbReference type="Gene3D" id="2.130.10.130">
    <property type="entry name" value="Integrin alpha, N-terminal"/>
    <property type="match status" value="3"/>
</dbReference>
<dbReference type="InterPro" id="IPR013517">
    <property type="entry name" value="FG-GAP"/>
</dbReference>
<organism evidence="3 4">
    <name type="scientific">Polarella glacialis</name>
    <name type="common">Dinoflagellate</name>
    <dbReference type="NCBI Taxonomy" id="89957"/>
    <lineage>
        <taxon>Eukaryota</taxon>
        <taxon>Sar</taxon>
        <taxon>Alveolata</taxon>
        <taxon>Dinophyceae</taxon>
        <taxon>Suessiales</taxon>
        <taxon>Suessiaceae</taxon>
        <taxon>Polarella</taxon>
    </lineage>
</organism>
<dbReference type="Gene3D" id="2.10.25.10">
    <property type="entry name" value="Laminin"/>
    <property type="match status" value="1"/>
</dbReference>